<feature type="compositionally biased region" description="Basic residues" evidence="1">
    <location>
        <begin position="57"/>
        <end position="68"/>
    </location>
</feature>
<dbReference type="EMBL" id="WOWK01000005">
    <property type="protein sequence ID" value="KAF0330872.1"/>
    <property type="molecule type" value="Genomic_DNA"/>
</dbReference>
<keyword evidence="3" id="KW-1185">Reference proteome</keyword>
<gene>
    <name evidence="2" type="ORF">GQ607_001741</name>
</gene>
<proteinExistence type="predicted"/>
<protein>
    <submittedName>
        <fullName evidence="2">Uncharacterized protein</fullName>
    </submittedName>
</protein>
<dbReference type="Proteomes" id="UP000434172">
    <property type="component" value="Unassembled WGS sequence"/>
</dbReference>
<feature type="compositionally biased region" description="Basic and acidic residues" evidence="1">
    <location>
        <begin position="46"/>
        <end position="56"/>
    </location>
</feature>
<evidence type="ECO:0000313" key="3">
    <source>
        <dbReference type="Proteomes" id="UP000434172"/>
    </source>
</evidence>
<feature type="region of interest" description="Disordered" evidence="1">
    <location>
        <begin position="45"/>
        <end position="68"/>
    </location>
</feature>
<comment type="caution">
    <text evidence="2">The sequence shown here is derived from an EMBL/GenBank/DDBJ whole genome shotgun (WGS) entry which is preliminary data.</text>
</comment>
<organism evidence="2 3">
    <name type="scientific">Colletotrichum asianum</name>
    <dbReference type="NCBI Taxonomy" id="702518"/>
    <lineage>
        <taxon>Eukaryota</taxon>
        <taxon>Fungi</taxon>
        <taxon>Dikarya</taxon>
        <taxon>Ascomycota</taxon>
        <taxon>Pezizomycotina</taxon>
        <taxon>Sordariomycetes</taxon>
        <taxon>Hypocreomycetidae</taxon>
        <taxon>Glomerellales</taxon>
        <taxon>Glomerellaceae</taxon>
        <taxon>Colletotrichum</taxon>
        <taxon>Colletotrichum gloeosporioides species complex</taxon>
    </lineage>
</organism>
<evidence type="ECO:0000256" key="1">
    <source>
        <dbReference type="SAM" id="MobiDB-lite"/>
    </source>
</evidence>
<accession>A0A8H3WTZ3</accession>
<sequence>MPGISAGDHFGASIFPVLPPPLTDDELLALLAQAAADNAAEEAAEEAAKNLAEKPAKMKTKKRAHKGA</sequence>
<reference evidence="2 3" key="1">
    <citation type="submission" date="2019-12" db="EMBL/GenBank/DDBJ databases">
        <title>A genome sequence resource for the geographically widespread anthracnose pathogen Colletotrichum asianum.</title>
        <authorList>
            <person name="Meng Y."/>
        </authorList>
    </citation>
    <scope>NUCLEOTIDE SEQUENCE [LARGE SCALE GENOMIC DNA]</scope>
    <source>
        <strain evidence="2 3">ICMP 18580</strain>
    </source>
</reference>
<evidence type="ECO:0000313" key="2">
    <source>
        <dbReference type="EMBL" id="KAF0330872.1"/>
    </source>
</evidence>
<name>A0A8H3WTZ3_9PEZI</name>
<dbReference type="AlphaFoldDB" id="A0A8H3WTZ3"/>